<name>A0A5N7BG20_9EURO</name>
<feature type="compositionally biased region" description="Basic and acidic residues" evidence="1">
    <location>
        <begin position="33"/>
        <end position="43"/>
    </location>
</feature>
<sequence length="208" mass="23014">MRVGLSSEDERSIRRASSSGPAFKMVETQVDSSTERQEAQQARKKERRRLKKKQLKEDKKRKKAETKKGKAIDLPLESDKVDISNAHHPPSYDAVMSSQPIVDKAPPSHSGFTGGPLEEPNEDTSSSHTVRPSGQQREEHEEQSESLSICDETSPITCHLHVTAAVPLGGPVAAHITQGIAAIVSLLLGPFMSMNMPRRRHQMTFDRS</sequence>
<evidence type="ECO:0000313" key="4">
    <source>
        <dbReference type="Proteomes" id="UP000326198"/>
    </source>
</evidence>
<feature type="compositionally biased region" description="Polar residues" evidence="1">
    <location>
        <begin position="123"/>
        <end position="132"/>
    </location>
</feature>
<gene>
    <name evidence="3" type="ORF">BDV26DRAFT_290138</name>
</gene>
<feature type="region of interest" description="Disordered" evidence="1">
    <location>
        <begin position="1"/>
        <end position="149"/>
    </location>
</feature>
<keyword evidence="4" id="KW-1185">Reference proteome</keyword>
<protein>
    <submittedName>
        <fullName evidence="3">Uncharacterized protein</fullName>
    </submittedName>
</protein>
<keyword evidence="2" id="KW-0812">Transmembrane</keyword>
<feature type="compositionally biased region" description="Basic and acidic residues" evidence="1">
    <location>
        <begin position="66"/>
        <end position="82"/>
    </location>
</feature>
<reference evidence="3 4" key="1">
    <citation type="submission" date="2019-04" db="EMBL/GenBank/DDBJ databases">
        <title>Friends and foes A comparative genomics studyof 23 Aspergillus species from section Flavi.</title>
        <authorList>
            <consortium name="DOE Joint Genome Institute"/>
            <person name="Kjaerbolling I."/>
            <person name="Vesth T."/>
            <person name="Frisvad J.C."/>
            <person name="Nybo J.L."/>
            <person name="Theobald S."/>
            <person name="Kildgaard S."/>
            <person name="Isbrandt T."/>
            <person name="Kuo A."/>
            <person name="Sato A."/>
            <person name="Lyhne E.K."/>
            <person name="Kogle M.E."/>
            <person name="Wiebenga A."/>
            <person name="Kun R.S."/>
            <person name="Lubbers R.J."/>
            <person name="Makela M.R."/>
            <person name="Barry K."/>
            <person name="Chovatia M."/>
            <person name="Clum A."/>
            <person name="Daum C."/>
            <person name="Haridas S."/>
            <person name="He G."/>
            <person name="LaButti K."/>
            <person name="Lipzen A."/>
            <person name="Mondo S."/>
            <person name="Riley R."/>
            <person name="Salamov A."/>
            <person name="Simmons B.A."/>
            <person name="Magnuson J.K."/>
            <person name="Henrissat B."/>
            <person name="Mortensen U.H."/>
            <person name="Larsen T.O."/>
            <person name="Devries R.P."/>
            <person name="Grigoriev I.V."/>
            <person name="Machida M."/>
            <person name="Baker S.E."/>
            <person name="Andersen M.R."/>
        </authorList>
    </citation>
    <scope>NUCLEOTIDE SEQUENCE [LARGE SCALE GENOMIC DNA]</scope>
    <source>
        <strain evidence="3 4">IBT 29228</strain>
    </source>
</reference>
<feature type="transmembrane region" description="Helical" evidence="2">
    <location>
        <begin position="172"/>
        <end position="193"/>
    </location>
</feature>
<keyword evidence="2" id="KW-0472">Membrane</keyword>
<evidence type="ECO:0000313" key="3">
    <source>
        <dbReference type="EMBL" id="KAE8380700.1"/>
    </source>
</evidence>
<feature type="compositionally biased region" description="Basic residues" evidence="1">
    <location>
        <begin position="44"/>
        <end position="65"/>
    </location>
</feature>
<proteinExistence type="predicted"/>
<organism evidence="3 4">
    <name type="scientific">Aspergillus bertholletiae</name>
    <dbReference type="NCBI Taxonomy" id="1226010"/>
    <lineage>
        <taxon>Eukaryota</taxon>
        <taxon>Fungi</taxon>
        <taxon>Dikarya</taxon>
        <taxon>Ascomycota</taxon>
        <taxon>Pezizomycotina</taxon>
        <taxon>Eurotiomycetes</taxon>
        <taxon>Eurotiomycetidae</taxon>
        <taxon>Eurotiales</taxon>
        <taxon>Aspergillaceae</taxon>
        <taxon>Aspergillus</taxon>
        <taxon>Aspergillus subgen. Circumdati</taxon>
    </lineage>
</organism>
<dbReference type="EMBL" id="ML736178">
    <property type="protein sequence ID" value="KAE8380700.1"/>
    <property type="molecule type" value="Genomic_DNA"/>
</dbReference>
<evidence type="ECO:0000256" key="2">
    <source>
        <dbReference type="SAM" id="Phobius"/>
    </source>
</evidence>
<keyword evidence="2" id="KW-1133">Transmembrane helix</keyword>
<accession>A0A5N7BG20</accession>
<dbReference type="AlphaFoldDB" id="A0A5N7BG20"/>
<dbReference type="Proteomes" id="UP000326198">
    <property type="component" value="Unassembled WGS sequence"/>
</dbReference>
<evidence type="ECO:0000256" key="1">
    <source>
        <dbReference type="SAM" id="MobiDB-lite"/>
    </source>
</evidence>